<sequence>MASVAIAVRATPGASKNAAGGAWTGPDGAARLIVKVTAPPDSGRANKAIELLLASAFGLSKSAVSVTSGAKNRLKTVTLNGPDEASLKRRFEELLGERK</sequence>
<protein>
    <recommendedName>
        <fullName evidence="2">UPF0235 protein CW354_19575</fullName>
    </recommendedName>
</protein>
<dbReference type="SUPFAM" id="SSF69786">
    <property type="entry name" value="YggU-like"/>
    <property type="match status" value="1"/>
</dbReference>
<gene>
    <name evidence="3" type="ORF">CW354_19575</name>
</gene>
<dbReference type="OrthoDB" id="9801972at2"/>
<dbReference type="Proteomes" id="UP000239504">
    <property type="component" value="Unassembled WGS sequence"/>
</dbReference>
<comment type="caution">
    <text evidence="3">The sequence shown here is derived from an EMBL/GenBank/DDBJ whole genome shotgun (WGS) entry which is preliminary data.</text>
</comment>
<dbReference type="PANTHER" id="PTHR13420:SF7">
    <property type="entry name" value="UPF0235 PROTEIN C15ORF40"/>
    <property type="match status" value="1"/>
</dbReference>
<dbReference type="AlphaFoldDB" id="A0A2S7K212"/>
<accession>A0A2S7K212</accession>
<evidence type="ECO:0000313" key="3">
    <source>
        <dbReference type="EMBL" id="PQA86526.1"/>
    </source>
</evidence>
<evidence type="ECO:0000313" key="4">
    <source>
        <dbReference type="Proteomes" id="UP000239504"/>
    </source>
</evidence>
<name>A0A2S7K212_9PROT</name>
<comment type="similarity">
    <text evidence="1 2">Belongs to the UPF0235 family.</text>
</comment>
<proteinExistence type="inferred from homology"/>
<dbReference type="InterPro" id="IPR036591">
    <property type="entry name" value="YggU-like_sf"/>
</dbReference>
<evidence type="ECO:0000256" key="1">
    <source>
        <dbReference type="ARBA" id="ARBA00010364"/>
    </source>
</evidence>
<dbReference type="InterPro" id="IPR003746">
    <property type="entry name" value="DUF167"/>
</dbReference>
<dbReference type="HAMAP" id="MF_00634">
    <property type="entry name" value="UPF0235"/>
    <property type="match status" value="1"/>
</dbReference>
<dbReference type="RefSeq" id="WP_104831738.1">
    <property type="nucleotide sequence ID" value="NZ_PJCH01000015.1"/>
</dbReference>
<dbReference type="GO" id="GO:0005737">
    <property type="term" value="C:cytoplasm"/>
    <property type="evidence" value="ECO:0007669"/>
    <property type="project" value="TreeGrafter"/>
</dbReference>
<organism evidence="3 4">
    <name type="scientific">Hyphococcus luteus</name>
    <dbReference type="NCBI Taxonomy" id="2058213"/>
    <lineage>
        <taxon>Bacteria</taxon>
        <taxon>Pseudomonadati</taxon>
        <taxon>Pseudomonadota</taxon>
        <taxon>Alphaproteobacteria</taxon>
        <taxon>Parvularculales</taxon>
        <taxon>Parvularculaceae</taxon>
        <taxon>Hyphococcus</taxon>
    </lineage>
</organism>
<dbReference type="EMBL" id="PJCH01000015">
    <property type="protein sequence ID" value="PQA86526.1"/>
    <property type="molecule type" value="Genomic_DNA"/>
</dbReference>
<dbReference type="SMART" id="SM01152">
    <property type="entry name" value="DUF167"/>
    <property type="match status" value="1"/>
</dbReference>
<keyword evidence="4" id="KW-1185">Reference proteome</keyword>
<dbReference type="Pfam" id="PF02594">
    <property type="entry name" value="DUF167"/>
    <property type="match status" value="1"/>
</dbReference>
<dbReference type="PANTHER" id="PTHR13420">
    <property type="entry name" value="UPF0235 PROTEIN C15ORF40"/>
    <property type="match status" value="1"/>
</dbReference>
<dbReference type="NCBIfam" id="TIGR00251">
    <property type="entry name" value="DUF167 family protein"/>
    <property type="match status" value="1"/>
</dbReference>
<evidence type="ECO:0000256" key="2">
    <source>
        <dbReference type="HAMAP-Rule" id="MF_00634"/>
    </source>
</evidence>
<reference evidence="3 4" key="1">
    <citation type="submission" date="2017-12" db="EMBL/GenBank/DDBJ databases">
        <authorList>
            <person name="Hurst M.R.H."/>
        </authorList>
    </citation>
    <scope>NUCLEOTIDE SEQUENCE [LARGE SCALE GENOMIC DNA]</scope>
    <source>
        <strain evidence="3 4">SY-3-19</strain>
    </source>
</reference>
<dbReference type="Gene3D" id="3.30.1200.10">
    <property type="entry name" value="YggU-like"/>
    <property type="match status" value="1"/>
</dbReference>